<accession>A0A4R1F3S7</accession>
<keyword evidence="3" id="KW-1185">Reference proteome</keyword>
<evidence type="ECO:0000313" key="2">
    <source>
        <dbReference type="EMBL" id="TCJ87242.1"/>
    </source>
</evidence>
<comment type="caution">
    <text evidence="2">The sequence shown here is derived from an EMBL/GenBank/DDBJ whole genome shotgun (WGS) entry which is preliminary data.</text>
</comment>
<feature type="domain" description="DUF676" evidence="1">
    <location>
        <begin position="271"/>
        <end position="310"/>
    </location>
</feature>
<evidence type="ECO:0000313" key="3">
    <source>
        <dbReference type="Proteomes" id="UP000294887"/>
    </source>
</evidence>
<dbReference type="AlphaFoldDB" id="A0A4R1F3S7"/>
<dbReference type="EMBL" id="SMFQ01000003">
    <property type="protein sequence ID" value="TCJ87242.1"/>
    <property type="molecule type" value="Genomic_DNA"/>
</dbReference>
<dbReference type="Gene3D" id="3.40.50.1820">
    <property type="entry name" value="alpha/beta hydrolase"/>
    <property type="match status" value="1"/>
</dbReference>
<dbReference type="SUPFAM" id="SSF53474">
    <property type="entry name" value="alpha/beta-Hydrolases"/>
    <property type="match status" value="1"/>
</dbReference>
<keyword evidence="2" id="KW-0378">Hydrolase</keyword>
<dbReference type="Proteomes" id="UP000294887">
    <property type="component" value="Unassembled WGS sequence"/>
</dbReference>
<dbReference type="GO" id="GO:0016787">
    <property type="term" value="F:hydrolase activity"/>
    <property type="evidence" value="ECO:0007669"/>
    <property type="project" value="UniProtKB-KW"/>
</dbReference>
<evidence type="ECO:0000259" key="1">
    <source>
        <dbReference type="Pfam" id="PF05057"/>
    </source>
</evidence>
<dbReference type="InterPro" id="IPR007751">
    <property type="entry name" value="DUF676_lipase-like"/>
</dbReference>
<dbReference type="Pfam" id="PF05057">
    <property type="entry name" value="DUF676"/>
    <property type="match status" value="1"/>
</dbReference>
<dbReference type="PANTHER" id="PTHR37946">
    <property type="entry name" value="SLL1969 PROTEIN"/>
    <property type="match status" value="1"/>
</dbReference>
<name>A0A4R1F3S7_9GAMM</name>
<gene>
    <name evidence="2" type="ORF">EV695_1750</name>
</gene>
<dbReference type="PANTHER" id="PTHR37946:SF1">
    <property type="entry name" value="SLL1969 PROTEIN"/>
    <property type="match status" value="1"/>
</dbReference>
<organism evidence="2 3">
    <name type="scientific">Cocleimonas flava</name>
    <dbReference type="NCBI Taxonomy" id="634765"/>
    <lineage>
        <taxon>Bacteria</taxon>
        <taxon>Pseudomonadati</taxon>
        <taxon>Pseudomonadota</taxon>
        <taxon>Gammaproteobacteria</taxon>
        <taxon>Thiotrichales</taxon>
        <taxon>Thiotrichaceae</taxon>
        <taxon>Cocleimonas</taxon>
    </lineage>
</organism>
<reference evidence="2 3" key="1">
    <citation type="submission" date="2019-03" db="EMBL/GenBank/DDBJ databases">
        <title>Genomic Encyclopedia of Type Strains, Phase IV (KMG-IV): sequencing the most valuable type-strain genomes for metagenomic binning, comparative biology and taxonomic classification.</title>
        <authorList>
            <person name="Goeker M."/>
        </authorList>
    </citation>
    <scope>NUCLEOTIDE SEQUENCE [LARGE SCALE GENOMIC DNA]</scope>
    <source>
        <strain evidence="2 3">DSM 24830</strain>
    </source>
</reference>
<protein>
    <submittedName>
        <fullName evidence="2">Alpha/beta hydrolase family protein DUF915</fullName>
    </submittedName>
</protein>
<dbReference type="InterPro" id="IPR029058">
    <property type="entry name" value="AB_hydrolase_fold"/>
</dbReference>
<proteinExistence type="predicted"/>
<sequence length="419" mass="46801">MLLTLQSGCSLIKTNQEIKEIDSAVTITGKIQNAKKPDTPIVIGLFKKGKEKARVKEQGKKNKYTLLQSTVVYGNSAFEFLTEEDSYYVAAFADINQDFILQKNESAGWYGKPSALKVISGKQIPPIQITLKPPAEVSIDMPSIYDANYQQLITLKNNKTLGRILKITDPSLSHSVGQLGLWHPLEFVKQQKHGVFFLQDYDPKKIPIIFFHGIGGSGADLKSLIASVDTNKFQPWVLQYPSGLRLDLIASHSSGEINKLRSKYHFDQYVVIAHSMGGLLARSIIERQLSQKREVDIPLFISISTPWNGHKAATWGIEGAPVVIPVWFDIAPGSPYLKRLQQQIAKTPVKHHLLFSYKGNLSLINSENNDGTVTLSSELLPVVQSHAEEVYGFDVDHVGILEHQEMLDKVNQRLSEIVF</sequence>